<organism evidence="4 5">
    <name type="scientific">Rhynchophorus ferrugineus</name>
    <name type="common">Red palm weevil</name>
    <name type="synonym">Curculio ferrugineus</name>
    <dbReference type="NCBI Taxonomy" id="354439"/>
    <lineage>
        <taxon>Eukaryota</taxon>
        <taxon>Metazoa</taxon>
        <taxon>Ecdysozoa</taxon>
        <taxon>Arthropoda</taxon>
        <taxon>Hexapoda</taxon>
        <taxon>Insecta</taxon>
        <taxon>Pterygota</taxon>
        <taxon>Neoptera</taxon>
        <taxon>Endopterygota</taxon>
        <taxon>Coleoptera</taxon>
        <taxon>Polyphaga</taxon>
        <taxon>Cucujiformia</taxon>
        <taxon>Curculionidae</taxon>
        <taxon>Dryophthorinae</taxon>
        <taxon>Rhynchophorus</taxon>
    </lineage>
</organism>
<dbReference type="PANTHER" id="PTHR24373">
    <property type="entry name" value="SLIT RELATED LEUCINE-RICH REPEAT NEURONAL PROTEIN"/>
    <property type="match status" value="1"/>
</dbReference>
<dbReference type="PANTHER" id="PTHR24373:SF370">
    <property type="entry name" value="FISH-LIPS, ISOFORM E"/>
    <property type="match status" value="1"/>
</dbReference>
<keyword evidence="5" id="KW-1185">Reference proteome</keyword>
<feature type="chain" id="PRO_5032857959" evidence="3">
    <location>
        <begin position="21"/>
        <end position="457"/>
    </location>
</feature>
<evidence type="ECO:0000313" key="5">
    <source>
        <dbReference type="Proteomes" id="UP000625711"/>
    </source>
</evidence>
<keyword evidence="2" id="KW-0812">Transmembrane</keyword>
<gene>
    <name evidence="4" type="ORF">GWI33_015887</name>
</gene>
<reference evidence="4" key="1">
    <citation type="submission" date="2020-08" db="EMBL/GenBank/DDBJ databases">
        <title>Genome sequencing and assembly of the red palm weevil Rhynchophorus ferrugineus.</title>
        <authorList>
            <person name="Dias G.B."/>
            <person name="Bergman C.M."/>
            <person name="Manee M."/>
        </authorList>
    </citation>
    <scope>NUCLEOTIDE SEQUENCE</scope>
    <source>
        <strain evidence="4">AA-2017</strain>
        <tissue evidence="4">Whole larva</tissue>
    </source>
</reference>
<evidence type="ECO:0000256" key="1">
    <source>
        <dbReference type="ARBA" id="ARBA00022729"/>
    </source>
</evidence>
<dbReference type="InterPro" id="IPR011050">
    <property type="entry name" value="Pectin_lyase_fold/virulence"/>
</dbReference>
<dbReference type="Pfam" id="PF13306">
    <property type="entry name" value="LRR_5"/>
    <property type="match status" value="1"/>
</dbReference>
<dbReference type="InterPro" id="IPR050328">
    <property type="entry name" value="Dev_Immune_Receptor"/>
</dbReference>
<name>A0A834HYZ9_RHYFE</name>
<evidence type="ECO:0000256" key="3">
    <source>
        <dbReference type="SAM" id="SignalP"/>
    </source>
</evidence>
<proteinExistence type="predicted"/>
<keyword evidence="1 3" id="KW-0732">Signal</keyword>
<dbReference type="InterPro" id="IPR026906">
    <property type="entry name" value="LRR_5"/>
</dbReference>
<keyword evidence="2" id="KW-0472">Membrane</keyword>
<dbReference type="Proteomes" id="UP000625711">
    <property type="component" value="Unassembled WGS sequence"/>
</dbReference>
<dbReference type="SUPFAM" id="SSF52058">
    <property type="entry name" value="L domain-like"/>
    <property type="match status" value="1"/>
</dbReference>
<dbReference type="SUPFAM" id="SSF51126">
    <property type="entry name" value="Pectin lyase-like"/>
    <property type="match status" value="1"/>
</dbReference>
<dbReference type="GO" id="GO:0005615">
    <property type="term" value="C:extracellular space"/>
    <property type="evidence" value="ECO:0007669"/>
    <property type="project" value="TreeGrafter"/>
</dbReference>
<comment type="caution">
    <text evidence="4">The sequence shown here is derived from an EMBL/GenBank/DDBJ whole genome shotgun (WGS) entry which is preliminary data.</text>
</comment>
<accession>A0A834HYZ9</accession>
<dbReference type="EMBL" id="JAACXV010014002">
    <property type="protein sequence ID" value="KAF7271205.1"/>
    <property type="molecule type" value="Genomic_DNA"/>
</dbReference>
<dbReference type="OrthoDB" id="6360013at2759"/>
<feature type="signal peptide" evidence="3">
    <location>
        <begin position="1"/>
        <end position="20"/>
    </location>
</feature>
<keyword evidence="2" id="KW-1133">Transmembrane helix</keyword>
<dbReference type="InterPro" id="IPR032675">
    <property type="entry name" value="LRR_dom_sf"/>
</dbReference>
<dbReference type="AlphaFoldDB" id="A0A834HYZ9"/>
<dbReference type="GO" id="GO:0031012">
    <property type="term" value="C:extracellular matrix"/>
    <property type="evidence" value="ECO:0007669"/>
    <property type="project" value="TreeGrafter"/>
</dbReference>
<dbReference type="Gene3D" id="3.80.10.10">
    <property type="entry name" value="Ribonuclease Inhibitor"/>
    <property type="match status" value="1"/>
</dbReference>
<protein>
    <submittedName>
        <fullName evidence="4">Uncharacterized protein</fullName>
    </submittedName>
</protein>
<evidence type="ECO:0000313" key="4">
    <source>
        <dbReference type="EMBL" id="KAF7271205.1"/>
    </source>
</evidence>
<sequence length="457" mass="51354">MAIGLRQLITLIAFLGVATSDNVDSGDFTHIWYYGCRWIGGISNGLICNCTEGAQELVIQHNSITSNDISSIEINNCPSVRFTKESISTLRNLRTIILRNDASVVLEADSFNWYGYRDTSVNQEERFDLSIPSLKILIADSRVDSIGTQAFSGRINEIKLDNVRVDQVDAFAFTGLLQMENLILKNVVIEDVKPQAFKKFGTEFLILDGVQIDYLPSRTFSDITVYRSFVIEASRFQTVRPSAFYIRNPTTFSVTNSHVDQLDGEAFWVITRGDVVFRNNTFHHVQNQAFNGISRNAEEMTSSRTVTFESNVFSSLERQSLQLQPGLQARVFNLNLNQTCDCDNIVNNLDGLSFYHEIRCVDDDGVYATARDYKSNKCSILTGYYKILIVVGAVTLGVAGLAFGGCVFYRMVYRSQKYGCGKDAKMPMSLIVPDGRTYRETELHVVVERADLLTTDL</sequence>
<feature type="transmembrane region" description="Helical" evidence="2">
    <location>
        <begin position="384"/>
        <end position="409"/>
    </location>
</feature>
<evidence type="ECO:0000256" key="2">
    <source>
        <dbReference type="SAM" id="Phobius"/>
    </source>
</evidence>